<dbReference type="AlphaFoldDB" id="A0A2T0WZ98"/>
<dbReference type="Proteomes" id="UP000238801">
    <property type="component" value="Unassembled WGS sequence"/>
</dbReference>
<accession>A0A2T0WZ98</accession>
<protein>
    <recommendedName>
        <fullName evidence="3">PadR family transcriptional regulator</fullName>
    </recommendedName>
</protein>
<evidence type="ECO:0000313" key="1">
    <source>
        <dbReference type="EMBL" id="PRY92010.1"/>
    </source>
</evidence>
<evidence type="ECO:0000313" key="2">
    <source>
        <dbReference type="Proteomes" id="UP000238801"/>
    </source>
</evidence>
<gene>
    <name evidence="1" type="ORF">BCF33_2703</name>
</gene>
<dbReference type="SUPFAM" id="SSF46785">
    <property type="entry name" value="Winged helix' DNA-binding domain"/>
    <property type="match status" value="1"/>
</dbReference>
<dbReference type="OrthoDB" id="3186544at2"/>
<reference evidence="1 2" key="1">
    <citation type="submission" date="2018-03" db="EMBL/GenBank/DDBJ databases">
        <title>Genomic Encyclopedia of Archaeal and Bacterial Type Strains, Phase II (KMG-II): from individual species to whole genera.</title>
        <authorList>
            <person name="Goeker M."/>
        </authorList>
    </citation>
    <scope>NUCLEOTIDE SEQUENCE [LARGE SCALE GENOMIC DNA]</scope>
    <source>
        <strain evidence="1 2">DSM 29318</strain>
    </source>
</reference>
<proteinExistence type="predicted"/>
<dbReference type="EMBL" id="PVTT01000003">
    <property type="protein sequence ID" value="PRY92010.1"/>
    <property type="molecule type" value="Genomic_DNA"/>
</dbReference>
<comment type="caution">
    <text evidence="1">The sequence shown here is derived from an EMBL/GenBank/DDBJ whole genome shotgun (WGS) entry which is preliminary data.</text>
</comment>
<evidence type="ECO:0008006" key="3">
    <source>
        <dbReference type="Google" id="ProtNLM"/>
    </source>
</evidence>
<dbReference type="RefSeq" id="WP_106161706.1">
    <property type="nucleotide sequence ID" value="NZ_PVTT01000003.1"/>
</dbReference>
<organism evidence="1 2">
    <name type="scientific">Hasllibacter halocynthiae</name>
    <dbReference type="NCBI Taxonomy" id="595589"/>
    <lineage>
        <taxon>Bacteria</taxon>
        <taxon>Pseudomonadati</taxon>
        <taxon>Pseudomonadota</taxon>
        <taxon>Alphaproteobacteria</taxon>
        <taxon>Rhodobacterales</taxon>
        <taxon>Roseobacteraceae</taxon>
        <taxon>Hasllibacter</taxon>
    </lineage>
</organism>
<name>A0A2T0WZ98_9RHOB</name>
<keyword evidence="2" id="KW-1185">Reference proteome</keyword>
<sequence>MTTILVVLLLFFLMAALVTGLLRRWDRREGYDQEDKPFHATPRALAEQGLLFEERFRRGQGQSVFAVTPAGEAELRSWLRNPSNDPGLLEGLFGQIGVPEDRVVVARRRIDVHAERLAEYERVVELLGDHPEWRYALEAARMGVRFERHCLAFWQDAAKAVLPPPALAPEPPLTFKGAAE</sequence>
<dbReference type="InterPro" id="IPR036390">
    <property type="entry name" value="WH_DNA-bd_sf"/>
</dbReference>